<reference evidence="2" key="1">
    <citation type="submission" date="2022-11" db="UniProtKB">
        <authorList>
            <consortium name="WormBaseParasite"/>
        </authorList>
    </citation>
    <scope>IDENTIFICATION</scope>
</reference>
<dbReference type="AlphaFoldDB" id="A0A915Q1Z0"/>
<keyword evidence="1" id="KW-1185">Reference proteome</keyword>
<evidence type="ECO:0000313" key="1">
    <source>
        <dbReference type="Proteomes" id="UP000887581"/>
    </source>
</evidence>
<proteinExistence type="predicted"/>
<sequence>MKSNEYHNPPVEGHISAANAMQGLLNGTLNSKLMWLLEIRSELDLEAEPPTATAPKKDIVIILVIGQ</sequence>
<protein>
    <submittedName>
        <fullName evidence="2">Uncharacterized protein</fullName>
    </submittedName>
</protein>
<name>A0A915Q1Z0_9BILA</name>
<evidence type="ECO:0000313" key="2">
    <source>
        <dbReference type="WBParaSite" id="sdigi.contig6.g764.t1"/>
    </source>
</evidence>
<dbReference type="Proteomes" id="UP000887581">
    <property type="component" value="Unplaced"/>
</dbReference>
<organism evidence="1 2">
    <name type="scientific">Setaria digitata</name>
    <dbReference type="NCBI Taxonomy" id="48799"/>
    <lineage>
        <taxon>Eukaryota</taxon>
        <taxon>Metazoa</taxon>
        <taxon>Ecdysozoa</taxon>
        <taxon>Nematoda</taxon>
        <taxon>Chromadorea</taxon>
        <taxon>Rhabditida</taxon>
        <taxon>Spirurina</taxon>
        <taxon>Spiruromorpha</taxon>
        <taxon>Filarioidea</taxon>
        <taxon>Setariidae</taxon>
        <taxon>Setaria</taxon>
    </lineage>
</organism>
<dbReference type="WBParaSite" id="sdigi.contig6.g764.t1">
    <property type="protein sequence ID" value="sdigi.contig6.g764.t1"/>
    <property type="gene ID" value="sdigi.contig6.g764"/>
</dbReference>
<accession>A0A915Q1Z0</accession>